<gene>
    <name evidence="1" type="ORF">BACCAP_03427</name>
</gene>
<accession>A6NYX5</accession>
<proteinExistence type="predicted"/>
<sequence>MIRSAPKMNVIIFSRFLLLLLFKSFAPLCRDLILKLI</sequence>
<comment type="caution">
    <text evidence="1">The sequence shown here is derived from an EMBL/GenBank/DDBJ whole genome shotgun (WGS) entry which is preliminary data.</text>
</comment>
<keyword evidence="2" id="KW-1185">Reference proteome</keyword>
<reference evidence="1 2" key="2">
    <citation type="submission" date="2007-06" db="EMBL/GenBank/DDBJ databases">
        <title>Draft genome sequence of Pseudoflavonifractor capillosus ATCC 29799.</title>
        <authorList>
            <person name="Sudarsanam P."/>
            <person name="Ley R."/>
            <person name="Guruge J."/>
            <person name="Turnbaugh P.J."/>
            <person name="Mahowald M."/>
            <person name="Liep D."/>
            <person name="Gordon J."/>
        </authorList>
    </citation>
    <scope>NUCLEOTIDE SEQUENCE [LARGE SCALE GENOMIC DNA]</scope>
    <source>
        <strain evidence="1 2">ATCC 29799</strain>
    </source>
</reference>
<evidence type="ECO:0000313" key="2">
    <source>
        <dbReference type="Proteomes" id="UP000003639"/>
    </source>
</evidence>
<dbReference type="AlphaFoldDB" id="A6NYX5"/>
<protein>
    <submittedName>
        <fullName evidence="1">Uncharacterized protein</fullName>
    </submittedName>
</protein>
<dbReference type="Proteomes" id="UP000003639">
    <property type="component" value="Unassembled WGS sequence"/>
</dbReference>
<name>A6NYX5_9FIRM</name>
<dbReference type="EMBL" id="AAXG02000032">
    <property type="protein sequence ID" value="EDM98625.1"/>
    <property type="molecule type" value="Genomic_DNA"/>
</dbReference>
<dbReference type="STRING" id="411467.BACCAP_03427"/>
<reference evidence="1 2" key="1">
    <citation type="submission" date="2007-04" db="EMBL/GenBank/DDBJ databases">
        <authorList>
            <person name="Fulton L."/>
            <person name="Clifton S."/>
            <person name="Fulton B."/>
            <person name="Xu J."/>
            <person name="Minx P."/>
            <person name="Pepin K.H."/>
            <person name="Johnson M."/>
            <person name="Thiruvilangam P."/>
            <person name="Bhonagiri V."/>
            <person name="Nash W.E."/>
            <person name="Mardis E.R."/>
            <person name="Wilson R.K."/>
        </authorList>
    </citation>
    <scope>NUCLEOTIDE SEQUENCE [LARGE SCALE GENOMIC DNA]</scope>
    <source>
        <strain evidence="1 2">ATCC 29799</strain>
    </source>
</reference>
<organism evidence="1 2">
    <name type="scientific">Pseudoflavonifractor capillosus ATCC 29799</name>
    <dbReference type="NCBI Taxonomy" id="411467"/>
    <lineage>
        <taxon>Bacteria</taxon>
        <taxon>Bacillati</taxon>
        <taxon>Bacillota</taxon>
        <taxon>Clostridia</taxon>
        <taxon>Eubacteriales</taxon>
        <taxon>Oscillospiraceae</taxon>
        <taxon>Pseudoflavonifractor</taxon>
    </lineage>
</organism>
<evidence type="ECO:0000313" key="1">
    <source>
        <dbReference type="EMBL" id="EDM98625.1"/>
    </source>
</evidence>